<name>A0ABQ2D1G6_9DEIO</name>
<dbReference type="EMBL" id="BMOD01000011">
    <property type="protein sequence ID" value="GGJ41599.1"/>
    <property type="molecule type" value="Genomic_DNA"/>
</dbReference>
<dbReference type="Proteomes" id="UP000632222">
    <property type="component" value="Unassembled WGS sequence"/>
</dbReference>
<dbReference type="RefSeq" id="WP_189003608.1">
    <property type="nucleotide sequence ID" value="NZ_BMOD01000011.1"/>
</dbReference>
<keyword evidence="2" id="KW-1185">Reference proteome</keyword>
<comment type="caution">
    <text evidence="1">The sequence shown here is derived from an EMBL/GenBank/DDBJ whole genome shotgun (WGS) entry which is preliminary data.</text>
</comment>
<sequence>MAKFTEAYDSDGTVVLLNLDNVQSLLVQTTHDDFFYVEASMVQGPALKLASFDTHKEALAWARKLCGLKAAPQTED</sequence>
<evidence type="ECO:0000313" key="2">
    <source>
        <dbReference type="Proteomes" id="UP000632222"/>
    </source>
</evidence>
<organism evidence="1 2">
    <name type="scientific">Deinococcus roseus</name>
    <dbReference type="NCBI Taxonomy" id="392414"/>
    <lineage>
        <taxon>Bacteria</taxon>
        <taxon>Thermotogati</taxon>
        <taxon>Deinococcota</taxon>
        <taxon>Deinococci</taxon>
        <taxon>Deinococcales</taxon>
        <taxon>Deinococcaceae</taxon>
        <taxon>Deinococcus</taxon>
    </lineage>
</organism>
<gene>
    <name evidence="1" type="ORF">GCM10008938_29530</name>
</gene>
<proteinExistence type="predicted"/>
<protein>
    <submittedName>
        <fullName evidence="1">Uncharacterized protein</fullName>
    </submittedName>
</protein>
<evidence type="ECO:0000313" key="1">
    <source>
        <dbReference type="EMBL" id="GGJ41599.1"/>
    </source>
</evidence>
<accession>A0ABQ2D1G6</accession>
<reference evidence="2" key="1">
    <citation type="journal article" date="2019" name="Int. J. Syst. Evol. Microbiol.">
        <title>The Global Catalogue of Microorganisms (GCM) 10K type strain sequencing project: providing services to taxonomists for standard genome sequencing and annotation.</title>
        <authorList>
            <consortium name="The Broad Institute Genomics Platform"/>
            <consortium name="The Broad Institute Genome Sequencing Center for Infectious Disease"/>
            <person name="Wu L."/>
            <person name="Ma J."/>
        </authorList>
    </citation>
    <scope>NUCLEOTIDE SEQUENCE [LARGE SCALE GENOMIC DNA]</scope>
    <source>
        <strain evidence="2">JCM 14370</strain>
    </source>
</reference>